<keyword evidence="1" id="KW-0472">Membrane</keyword>
<dbReference type="AlphaFoldDB" id="A0A0V8GH69"/>
<dbReference type="Proteomes" id="UP000053797">
    <property type="component" value="Unassembled WGS sequence"/>
</dbReference>
<dbReference type="OrthoDB" id="2969827at2"/>
<keyword evidence="1" id="KW-1133">Transmembrane helix</keyword>
<proteinExistence type="predicted"/>
<gene>
    <name evidence="2" type="ORF">AS033_09895</name>
</gene>
<reference evidence="2 3" key="1">
    <citation type="journal article" date="2015" name="Int. J. Syst. Evol. Microbiol.">
        <title>Exiguobacterium enclense sp. nov., isolated from sediment.</title>
        <authorList>
            <person name="Dastager S.G."/>
            <person name="Mawlankar R."/>
            <person name="Sonalkar V.V."/>
            <person name="Thorat M.N."/>
            <person name="Mual P."/>
            <person name="Verma A."/>
            <person name="Krishnamurthi S."/>
            <person name="Tang S.K."/>
            <person name="Li W.J."/>
        </authorList>
    </citation>
    <scope>NUCLEOTIDE SEQUENCE [LARGE SCALE GENOMIC DNA]</scope>
    <source>
        <strain evidence="2 3">NIO-1109</strain>
    </source>
</reference>
<name>A0A0V8GH69_9BACL</name>
<organism evidence="2 3">
    <name type="scientific">Exiguobacterium indicum</name>
    <dbReference type="NCBI Taxonomy" id="296995"/>
    <lineage>
        <taxon>Bacteria</taxon>
        <taxon>Bacillati</taxon>
        <taxon>Bacillota</taxon>
        <taxon>Bacilli</taxon>
        <taxon>Bacillales</taxon>
        <taxon>Bacillales Family XII. Incertae Sedis</taxon>
        <taxon>Exiguobacterium</taxon>
    </lineage>
</organism>
<dbReference type="EMBL" id="LNQL01000002">
    <property type="protein sequence ID" value="KSU49655.1"/>
    <property type="molecule type" value="Genomic_DNA"/>
</dbReference>
<dbReference type="RefSeq" id="WP_029341525.1">
    <property type="nucleotide sequence ID" value="NZ_FMYN01000002.1"/>
</dbReference>
<evidence type="ECO:0000313" key="2">
    <source>
        <dbReference type="EMBL" id="KSU49655.1"/>
    </source>
</evidence>
<protein>
    <submittedName>
        <fullName evidence="2">Uncharacterized protein</fullName>
    </submittedName>
</protein>
<keyword evidence="1" id="KW-0812">Transmembrane</keyword>
<feature type="transmembrane region" description="Helical" evidence="1">
    <location>
        <begin position="6"/>
        <end position="25"/>
    </location>
</feature>
<evidence type="ECO:0000313" key="3">
    <source>
        <dbReference type="Proteomes" id="UP000053797"/>
    </source>
</evidence>
<sequence length="100" mass="11908">MYDLLLTVGICLVGYWFYYVFLLGFKKGNIVMTFNERFIHHEDHIQAVKRRLKDDGRHFEYLGDRKFIVDGKPYLFMERTVPGDFGPLQQTILKGQRKAF</sequence>
<comment type="caution">
    <text evidence="2">The sequence shown here is derived from an EMBL/GenBank/DDBJ whole genome shotgun (WGS) entry which is preliminary data.</text>
</comment>
<accession>A0A0V8GH69</accession>
<evidence type="ECO:0000256" key="1">
    <source>
        <dbReference type="SAM" id="Phobius"/>
    </source>
</evidence>